<dbReference type="EMBL" id="WBSL01000019">
    <property type="protein sequence ID" value="MPY68260.1"/>
    <property type="molecule type" value="Genomic_DNA"/>
</dbReference>
<dbReference type="AlphaFoldDB" id="A0A7X1TSX5"/>
<accession>A0A7X1TSX5</accession>
<keyword evidence="2" id="KW-1185">Reference proteome</keyword>
<sequence length="255" mass="28408">MDYLRAGKKSRLPSGLGFQEGRPYDLYVYDVAYAYLTENTPEPPENPGGMTYVNHEYGENLAPFIEVAWALVSSGVVVPGNTRLEQRTQPDVYGFSLTDFGREWLASKELAMNPRRYGEFGKLLAEFDVVYGEFYAVRSQEALSCFRHGNFVACCAMAGACAETILFTAYARQLGDEDKALREMMSAGGRGRAETAVLGRLKEGQKMELQSSLALIKYWRDHAAHGLTGRTNQNEAFVALVTLLNLAQAARRYLL</sequence>
<proteinExistence type="predicted"/>
<evidence type="ECO:0000313" key="2">
    <source>
        <dbReference type="Proteomes" id="UP000484842"/>
    </source>
</evidence>
<name>A0A7X1TSX5_9DEIO</name>
<comment type="caution">
    <text evidence="1">The sequence shown here is derived from an EMBL/GenBank/DDBJ whole genome shotgun (WGS) entry which is preliminary data.</text>
</comment>
<dbReference type="Proteomes" id="UP000484842">
    <property type="component" value="Unassembled WGS sequence"/>
</dbReference>
<evidence type="ECO:0000313" key="1">
    <source>
        <dbReference type="EMBL" id="MPY68260.1"/>
    </source>
</evidence>
<protein>
    <submittedName>
        <fullName evidence="1">Uncharacterized protein</fullName>
    </submittedName>
</protein>
<dbReference type="RefSeq" id="WP_152872566.1">
    <property type="nucleotide sequence ID" value="NZ_WBSL01000019.1"/>
</dbReference>
<organism evidence="1 2">
    <name type="scientific">Deinococcus terrestris</name>
    <dbReference type="NCBI Taxonomy" id="2651870"/>
    <lineage>
        <taxon>Bacteria</taxon>
        <taxon>Thermotogati</taxon>
        <taxon>Deinococcota</taxon>
        <taxon>Deinococci</taxon>
        <taxon>Deinococcales</taxon>
        <taxon>Deinococcaceae</taxon>
        <taxon>Deinococcus</taxon>
    </lineage>
</organism>
<gene>
    <name evidence="1" type="ORF">F8S09_16510</name>
</gene>
<reference evidence="1 2" key="1">
    <citation type="submission" date="2019-10" db="EMBL/GenBank/DDBJ databases">
        <title>Deinococcus sp. isolated from soil.</title>
        <authorList>
            <person name="Li Y."/>
            <person name="Wang J."/>
        </authorList>
    </citation>
    <scope>NUCLEOTIDE SEQUENCE [LARGE SCALE GENOMIC DNA]</scope>
    <source>
        <strain evidence="1 2">SDU3-2</strain>
    </source>
</reference>